<evidence type="ECO:0000313" key="2">
    <source>
        <dbReference type="EMBL" id="CAG6739045.1"/>
    </source>
</evidence>
<dbReference type="EMBL" id="HBUF01583195">
    <property type="protein sequence ID" value="CAG6770913.1"/>
    <property type="molecule type" value="Transcribed_RNA"/>
</dbReference>
<sequence>MENSSLVCLRVAAGDWDLYPPEPRGQSSASSHQNRCHFHSGPKRLEHGLCIQVCRLPPEQGPYRSSQYDHCVRHSICTARRQLSHVQTSLSSASEWCPSSLRSFRRSSRPSRPKYLRGVGCSPHGVSPRPGIEPQGVLRQPLSVTKAAERCV</sequence>
<dbReference type="EMBL" id="HBUF01411045">
    <property type="protein sequence ID" value="CAG6739045.1"/>
    <property type="molecule type" value="Transcribed_RNA"/>
</dbReference>
<feature type="region of interest" description="Disordered" evidence="1">
    <location>
        <begin position="106"/>
        <end position="136"/>
    </location>
</feature>
<proteinExistence type="predicted"/>
<evidence type="ECO:0000256" key="1">
    <source>
        <dbReference type="SAM" id="MobiDB-lite"/>
    </source>
</evidence>
<dbReference type="EMBL" id="HBUF01411046">
    <property type="protein sequence ID" value="CAG6739047.1"/>
    <property type="molecule type" value="Transcribed_RNA"/>
</dbReference>
<dbReference type="EMBL" id="HBUF01411044">
    <property type="protein sequence ID" value="CAG6739042.1"/>
    <property type="molecule type" value="Transcribed_RNA"/>
</dbReference>
<dbReference type="EMBL" id="HBUF01583196">
    <property type="protein sequence ID" value="CAG6770915.1"/>
    <property type="molecule type" value="Transcribed_RNA"/>
</dbReference>
<reference evidence="2" key="1">
    <citation type="submission" date="2021-05" db="EMBL/GenBank/DDBJ databases">
        <authorList>
            <person name="Alioto T."/>
            <person name="Alioto T."/>
            <person name="Gomez Garrido J."/>
        </authorList>
    </citation>
    <scope>NUCLEOTIDE SEQUENCE</scope>
</reference>
<feature type="compositionally biased region" description="Basic residues" evidence="1">
    <location>
        <begin position="106"/>
        <end position="115"/>
    </location>
</feature>
<protein>
    <submittedName>
        <fullName evidence="2">Uncharacterized protein</fullName>
    </submittedName>
</protein>
<name>A0A8D8Z1V4_9HEMI</name>
<dbReference type="AlphaFoldDB" id="A0A8D8Z1V4"/>
<accession>A0A8D8Z1V4</accession>
<organism evidence="2">
    <name type="scientific">Cacopsylla melanoneura</name>
    <dbReference type="NCBI Taxonomy" id="428564"/>
    <lineage>
        <taxon>Eukaryota</taxon>
        <taxon>Metazoa</taxon>
        <taxon>Ecdysozoa</taxon>
        <taxon>Arthropoda</taxon>
        <taxon>Hexapoda</taxon>
        <taxon>Insecta</taxon>
        <taxon>Pterygota</taxon>
        <taxon>Neoptera</taxon>
        <taxon>Paraneoptera</taxon>
        <taxon>Hemiptera</taxon>
        <taxon>Sternorrhyncha</taxon>
        <taxon>Psylloidea</taxon>
        <taxon>Psyllidae</taxon>
        <taxon>Psyllinae</taxon>
        <taxon>Cacopsylla</taxon>
    </lineage>
</organism>